<name>A0A840S861_9BURK</name>
<sequence length="408" mass="45786">MATWLWPPAQTFEPAAASRSAEAQIHRSASTAAPTQAATASSPPPTAERLPSSASEFKGPWAQRDRVWCGQIDQAHAEPNESVREEKVVALHIGLLPLQRSPIREELLADWERRLRARPDALHQALAERVWLHRQGEGDDGAGRQRLQSLAERSEDPRIAGLWASWSCSRLRGDCAQAAALWQRLEPTNLNAHLVRLPSEDAPEAEFEDFARRLLASLGGFAPEPWFLQQLLAFEAESGPGLRRTLAYSTVDELFLVQPMPAWRGLLKRCQRSSQHGPTGARCEALAEHLWRHGREAHVTERLLLRMVSSNPTRAPVWKDRAHEAQARAEMIESNFDLKVAFNLWAATCEAKGPSLERIRKRISEGDISWVKPHMPSNRDGILALSQEYRSRKGRGFLDEMPAPKPQN</sequence>
<evidence type="ECO:0000313" key="3">
    <source>
        <dbReference type="Proteomes" id="UP000554837"/>
    </source>
</evidence>
<dbReference type="Proteomes" id="UP000554837">
    <property type="component" value="Unassembled WGS sequence"/>
</dbReference>
<gene>
    <name evidence="2" type="ORF">HNQ51_003194</name>
</gene>
<evidence type="ECO:0000256" key="1">
    <source>
        <dbReference type="SAM" id="MobiDB-lite"/>
    </source>
</evidence>
<reference evidence="2 3" key="1">
    <citation type="submission" date="2020-08" db="EMBL/GenBank/DDBJ databases">
        <title>Genomic Encyclopedia of Type Strains, Phase IV (KMG-IV): sequencing the most valuable type-strain genomes for metagenomic binning, comparative biology and taxonomic classification.</title>
        <authorList>
            <person name="Goeker M."/>
        </authorList>
    </citation>
    <scope>NUCLEOTIDE SEQUENCE [LARGE SCALE GENOMIC DNA]</scope>
    <source>
        <strain evidence="2 3">DSM 23958</strain>
    </source>
</reference>
<feature type="compositionally biased region" description="Low complexity" evidence="1">
    <location>
        <begin position="28"/>
        <end position="41"/>
    </location>
</feature>
<dbReference type="RefSeq" id="WP_138856103.1">
    <property type="nucleotide sequence ID" value="NZ_CP040709.1"/>
</dbReference>
<feature type="region of interest" description="Disordered" evidence="1">
    <location>
        <begin position="1"/>
        <end position="56"/>
    </location>
</feature>
<dbReference type="AlphaFoldDB" id="A0A840S861"/>
<evidence type="ECO:0000313" key="2">
    <source>
        <dbReference type="EMBL" id="MBB5205863.1"/>
    </source>
</evidence>
<keyword evidence="3" id="KW-1185">Reference proteome</keyword>
<accession>A0A840S861</accession>
<proteinExistence type="predicted"/>
<comment type="caution">
    <text evidence="2">The sequence shown here is derived from an EMBL/GenBank/DDBJ whole genome shotgun (WGS) entry which is preliminary data.</text>
</comment>
<dbReference type="EMBL" id="JACHHO010000006">
    <property type="protein sequence ID" value="MBB5205863.1"/>
    <property type="molecule type" value="Genomic_DNA"/>
</dbReference>
<protein>
    <submittedName>
        <fullName evidence="2">Uncharacterized protein</fullName>
    </submittedName>
</protein>
<organism evidence="2 3">
    <name type="scientific">Inhella inkyongensis</name>
    <dbReference type="NCBI Taxonomy" id="392593"/>
    <lineage>
        <taxon>Bacteria</taxon>
        <taxon>Pseudomonadati</taxon>
        <taxon>Pseudomonadota</taxon>
        <taxon>Betaproteobacteria</taxon>
        <taxon>Burkholderiales</taxon>
        <taxon>Sphaerotilaceae</taxon>
        <taxon>Inhella</taxon>
    </lineage>
</organism>